<evidence type="ECO:0000313" key="2">
    <source>
        <dbReference type="EMBL" id="TFK20799.1"/>
    </source>
</evidence>
<sequence>MIPVTRLLSLASLAVLASSSIIVRQNNIVPPGAQGTPFSVAGSHPSHTTDFDAIANAALTVDQKGSPAIDEVPNQLPTDIVPAVRRRSERRHHRPAVHNHQRRPRGVEDYIQVFDGTGTGPDDRDASIHGTAYLTYSLVNNATYNVEACLDYCSSVKGCVFANLYYEFNNYLLDFEASEQSNLKCAIYGDIHTAEEKTNFGGQKSYPTLAYLKCGHITPAPPPPLTYIQHSTGWALRDLVEPEVPEGYEYVFGPIDAANNANGYMGYTFLETYDVDVCATECNQRGADPVGGICKYFNIWRAVVDGIPTTYTCAMYFEATDASTAVNAGQGNLKVTYSRGYRRILAPVEPVDVIVDGSFEEYQCPGNGDFCFSESTTHWVGTSPPGGSQDATFFHFQSYAHTGTGVMLLGSATGADSLSGTIRPREPLATVAGRSYRITFWHSSAFSGPPLAAGARADVLWNGAVVHEIRGYQEWEEHTVDVVANGSDLLSFHGGASPAWSFIDDISVLEILP</sequence>
<dbReference type="STRING" id="230819.A0A5C3KKE6"/>
<dbReference type="PANTHER" id="PTHR36578">
    <property type="entry name" value="CHROMOSOME 15, WHOLE GENOME SHOTGUN SEQUENCE"/>
    <property type="match status" value="1"/>
</dbReference>
<feature type="chain" id="PRO_5022748511" description="Fruit-body specific protein a" evidence="1">
    <location>
        <begin position="20"/>
        <end position="513"/>
    </location>
</feature>
<evidence type="ECO:0008006" key="4">
    <source>
        <dbReference type="Google" id="ProtNLM"/>
    </source>
</evidence>
<dbReference type="AlphaFoldDB" id="A0A5C3KKE6"/>
<reference evidence="2 3" key="1">
    <citation type="journal article" date="2019" name="Nat. Ecol. Evol.">
        <title>Megaphylogeny resolves global patterns of mushroom evolution.</title>
        <authorList>
            <person name="Varga T."/>
            <person name="Krizsan K."/>
            <person name="Foldi C."/>
            <person name="Dima B."/>
            <person name="Sanchez-Garcia M."/>
            <person name="Sanchez-Ramirez S."/>
            <person name="Szollosi G.J."/>
            <person name="Szarkandi J.G."/>
            <person name="Papp V."/>
            <person name="Albert L."/>
            <person name="Andreopoulos W."/>
            <person name="Angelini C."/>
            <person name="Antonin V."/>
            <person name="Barry K.W."/>
            <person name="Bougher N.L."/>
            <person name="Buchanan P."/>
            <person name="Buyck B."/>
            <person name="Bense V."/>
            <person name="Catcheside P."/>
            <person name="Chovatia M."/>
            <person name="Cooper J."/>
            <person name="Damon W."/>
            <person name="Desjardin D."/>
            <person name="Finy P."/>
            <person name="Geml J."/>
            <person name="Haridas S."/>
            <person name="Hughes K."/>
            <person name="Justo A."/>
            <person name="Karasinski D."/>
            <person name="Kautmanova I."/>
            <person name="Kiss B."/>
            <person name="Kocsube S."/>
            <person name="Kotiranta H."/>
            <person name="LaButti K.M."/>
            <person name="Lechner B.E."/>
            <person name="Liimatainen K."/>
            <person name="Lipzen A."/>
            <person name="Lukacs Z."/>
            <person name="Mihaltcheva S."/>
            <person name="Morgado L.N."/>
            <person name="Niskanen T."/>
            <person name="Noordeloos M.E."/>
            <person name="Ohm R.A."/>
            <person name="Ortiz-Santana B."/>
            <person name="Ovrebo C."/>
            <person name="Racz N."/>
            <person name="Riley R."/>
            <person name="Savchenko A."/>
            <person name="Shiryaev A."/>
            <person name="Soop K."/>
            <person name="Spirin V."/>
            <person name="Szebenyi C."/>
            <person name="Tomsovsky M."/>
            <person name="Tulloss R.E."/>
            <person name="Uehling J."/>
            <person name="Grigoriev I.V."/>
            <person name="Vagvolgyi C."/>
            <person name="Papp T."/>
            <person name="Martin F.M."/>
            <person name="Miettinen O."/>
            <person name="Hibbett D.S."/>
            <person name="Nagy L.G."/>
        </authorList>
    </citation>
    <scope>NUCLEOTIDE SEQUENCE [LARGE SCALE GENOMIC DNA]</scope>
    <source>
        <strain evidence="2 3">CBS 121175</strain>
    </source>
</reference>
<protein>
    <recommendedName>
        <fullName evidence="4">Fruit-body specific protein a</fullName>
    </recommendedName>
</protein>
<organism evidence="2 3">
    <name type="scientific">Coprinopsis marcescibilis</name>
    <name type="common">Agaric fungus</name>
    <name type="synonym">Psathyrella marcescibilis</name>
    <dbReference type="NCBI Taxonomy" id="230819"/>
    <lineage>
        <taxon>Eukaryota</taxon>
        <taxon>Fungi</taxon>
        <taxon>Dikarya</taxon>
        <taxon>Basidiomycota</taxon>
        <taxon>Agaricomycotina</taxon>
        <taxon>Agaricomycetes</taxon>
        <taxon>Agaricomycetidae</taxon>
        <taxon>Agaricales</taxon>
        <taxon>Agaricineae</taxon>
        <taxon>Psathyrellaceae</taxon>
        <taxon>Coprinopsis</taxon>
    </lineage>
</organism>
<accession>A0A5C3KKE6</accession>
<dbReference type="OrthoDB" id="271448at2759"/>
<dbReference type="PANTHER" id="PTHR36578:SF1">
    <property type="entry name" value="APPLE DOMAIN-CONTAINING PROTEIN"/>
    <property type="match status" value="1"/>
</dbReference>
<feature type="signal peptide" evidence="1">
    <location>
        <begin position="1"/>
        <end position="19"/>
    </location>
</feature>
<keyword evidence="1" id="KW-0732">Signal</keyword>
<dbReference type="Gene3D" id="2.60.120.260">
    <property type="entry name" value="Galactose-binding domain-like"/>
    <property type="match status" value="1"/>
</dbReference>
<keyword evidence="3" id="KW-1185">Reference proteome</keyword>
<evidence type="ECO:0000256" key="1">
    <source>
        <dbReference type="SAM" id="SignalP"/>
    </source>
</evidence>
<proteinExistence type="predicted"/>
<name>A0A5C3KKE6_COPMA</name>
<dbReference type="EMBL" id="ML210287">
    <property type="protein sequence ID" value="TFK20799.1"/>
    <property type="molecule type" value="Genomic_DNA"/>
</dbReference>
<evidence type="ECO:0000313" key="3">
    <source>
        <dbReference type="Proteomes" id="UP000307440"/>
    </source>
</evidence>
<dbReference type="Proteomes" id="UP000307440">
    <property type="component" value="Unassembled WGS sequence"/>
</dbReference>
<gene>
    <name evidence="2" type="ORF">FA15DRAFT_759121</name>
</gene>